<dbReference type="InterPro" id="IPR022742">
    <property type="entry name" value="Hydrolase_4"/>
</dbReference>
<dbReference type="RefSeq" id="WP_342160244.1">
    <property type="nucleotide sequence ID" value="NZ_JBCDNA010000002.1"/>
</dbReference>
<sequence>MTRNDFEFQIEKYTIQGQSYSSQKIQAVVVLVHGMGEYARRYERTVIPVLLKESIAVVSYDQFGHGHSSGKKGHHPGFNYLLDAVEQSIVKAQALYPSKPVFLYGHSMGGNVVINYALRRTNTLKGLIVTSPFLRLAFKPPAYKMIFGKLIDQIFPSLTMPNELDLESLSKDQKEIEAYKNDPLVHDRVSTSYSLRLIETGEWALKNTSRLHTPMILMHGVKDRITSYEASNEFAKHAGDQVTFVTVENGFHELHHDLEKEQVLGQICEWIKKQIIKP</sequence>
<comment type="caution">
    <text evidence="2">The sequence shown here is derived from an EMBL/GenBank/DDBJ whole genome shotgun (WGS) entry which is preliminary data.</text>
</comment>
<dbReference type="InterPro" id="IPR000073">
    <property type="entry name" value="AB_hydrolase_1"/>
</dbReference>
<dbReference type="PRINTS" id="PR00111">
    <property type="entry name" value="ABHYDROLASE"/>
</dbReference>
<dbReference type="PANTHER" id="PTHR11614">
    <property type="entry name" value="PHOSPHOLIPASE-RELATED"/>
    <property type="match status" value="1"/>
</dbReference>
<dbReference type="EMBL" id="JBCDNA010000002">
    <property type="protein sequence ID" value="MEL4456182.1"/>
    <property type="molecule type" value="Genomic_DNA"/>
</dbReference>
<evidence type="ECO:0000313" key="3">
    <source>
        <dbReference type="Proteomes" id="UP001474120"/>
    </source>
</evidence>
<dbReference type="SUPFAM" id="SSF53474">
    <property type="entry name" value="alpha/beta-Hydrolases"/>
    <property type="match status" value="1"/>
</dbReference>
<name>A0ABU9L179_9FLAO</name>
<gene>
    <name evidence="2" type="ORF">AABB81_09770</name>
</gene>
<dbReference type="Pfam" id="PF12146">
    <property type="entry name" value="Hydrolase_4"/>
    <property type="match status" value="1"/>
</dbReference>
<keyword evidence="3" id="KW-1185">Reference proteome</keyword>
<evidence type="ECO:0000259" key="1">
    <source>
        <dbReference type="Pfam" id="PF12146"/>
    </source>
</evidence>
<dbReference type="Gene3D" id="3.40.50.1820">
    <property type="entry name" value="alpha/beta hydrolase"/>
    <property type="match status" value="1"/>
</dbReference>
<dbReference type="InterPro" id="IPR029058">
    <property type="entry name" value="AB_hydrolase_fold"/>
</dbReference>
<evidence type="ECO:0000313" key="2">
    <source>
        <dbReference type="EMBL" id="MEL4456182.1"/>
    </source>
</evidence>
<feature type="domain" description="Serine aminopeptidase S33" evidence="1">
    <location>
        <begin position="24"/>
        <end position="258"/>
    </location>
</feature>
<dbReference type="Proteomes" id="UP001474120">
    <property type="component" value="Unassembled WGS sequence"/>
</dbReference>
<organism evidence="2 3">
    <name type="scientific">Lutimonas vermicola</name>
    <dbReference type="NCBI Taxonomy" id="414288"/>
    <lineage>
        <taxon>Bacteria</taxon>
        <taxon>Pseudomonadati</taxon>
        <taxon>Bacteroidota</taxon>
        <taxon>Flavobacteriia</taxon>
        <taxon>Flavobacteriales</taxon>
        <taxon>Flavobacteriaceae</taxon>
        <taxon>Lutimonas</taxon>
    </lineage>
</organism>
<dbReference type="InterPro" id="IPR051044">
    <property type="entry name" value="MAG_DAG_Lipase"/>
</dbReference>
<reference evidence="2 3" key="1">
    <citation type="submission" date="2024-04" db="EMBL/GenBank/DDBJ databases">
        <title>whole genome sequencing of Lutimonas vermicola strain IMCC1616.</title>
        <authorList>
            <person name="Bae S.S."/>
        </authorList>
    </citation>
    <scope>NUCLEOTIDE SEQUENCE [LARGE SCALE GENOMIC DNA]</scope>
    <source>
        <strain evidence="2 3">IMCC1616</strain>
    </source>
</reference>
<accession>A0ABU9L179</accession>
<proteinExistence type="predicted"/>
<protein>
    <submittedName>
        <fullName evidence="2">Lysophospholipase</fullName>
    </submittedName>
</protein>